<evidence type="ECO:0000256" key="3">
    <source>
        <dbReference type="ARBA" id="ARBA00022833"/>
    </source>
</evidence>
<gene>
    <name evidence="5" type="ORF">TCNE_LOCUS6321</name>
</gene>
<keyword evidence="1" id="KW-0479">Metal-binding</keyword>
<dbReference type="Pfam" id="PF04500">
    <property type="entry name" value="FLYWCH"/>
    <property type="match status" value="1"/>
</dbReference>
<evidence type="ECO:0000259" key="4">
    <source>
        <dbReference type="Pfam" id="PF04500"/>
    </source>
</evidence>
<evidence type="ECO:0000313" key="6">
    <source>
        <dbReference type="Proteomes" id="UP000050794"/>
    </source>
</evidence>
<feature type="domain" description="FLYWCH-type" evidence="4">
    <location>
        <begin position="12"/>
        <end position="64"/>
    </location>
</feature>
<proteinExistence type="predicted"/>
<dbReference type="EMBL" id="UYWY01019474">
    <property type="protein sequence ID" value="VDM37633.1"/>
    <property type="molecule type" value="Genomic_DNA"/>
</dbReference>
<organism evidence="6 7">
    <name type="scientific">Toxocara canis</name>
    <name type="common">Canine roundworm</name>
    <dbReference type="NCBI Taxonomy" id="6265"/>
    <lineage>
        <taxon>Eukaryota</taxon>
        <taxon>Metazoa</taxon>
        <taxon>Ecdysozoa</taxon>
        <taxon>Nematoda</taxon>
        <taxon>Chromadorea</taxon>
        <taxon>Rhabditida</taxon>
        <taxon>Spirurina</taxon>
        <taxon>Ascaridomorpha</taxon>
        <taxon>Ascaridoidea</taxon>
        <taxon>Toxocaridae</taxon>
        <taxon>Toxocara</taxon>
    </lineage>
</organism>
<dbReference type="PANTHER" id="PTHR47163:SF2">
    <property type="entry name" value="SI:DKEY-17M8.2"/>
    <property type="match status" value="1"/>
</dbReference>
<evidence type="ECO:0000313" key="7">
    <source>
        <dbReference type="WBParaSite" id="TCNE_0000632101-mRNA-1"/>
    </source>
</evidence>
<keyword evidence="6" id="KW-1185">Reference proteome</keyword>
<dbReference type="AlphaFoldDB" id="A0A183UCV1"/>
<evidence type="ECO:0000313" key="5">
    <source>
        <dbReference type="EMBL" id="VDM37633.1"/>
    </source>
</evidence>
<dbReference type="Gene3D" id="2.20.25.240">
    <property type="match status" value="1"/>
</dbReference>
<keyword evidence="3" id="KW-0862">Zinc</keyword>
<sequence>MVGAPNEVSTRKPHLYFGGYEYRFDRTSKDGDVQFFRCIHKGCKGRAHCYADGKTIKVIKNHAHKPNQRLIQSRSVHNRGVNSAANSERRYLLDHLFAFRIASRLTKGISDSYVRLEENNKRIIDECADCEDGSDTVAVVERDVSHQRAVSGGRIEMVVEETNGYMCMRQRNEELHRLPAANGHFSIPDSSNNRLLTTIATDVVGDQFTNYATAFELARQQLLGILQDECVERLPEKVKREFCESFGELSSVLHSYVEPAQKFRFRHVGDKFACTSAASSITLNGTPTVLSCTVEFDDRSRRTATCEGGLSDTPLLIMTREAEIVDRLRRNNSVESQQIRTASANASMCSLLASSICISSVQPSTSDISESTAQQAFYGKINNKYKSIVKVVNEEIKTANRKRSLQPSEKMSNFLTAWDPMKSSPTNTCLDTLTATEKVAFQFKQEAGLIRSSAPLCDFDGCGRQMHLMRRKHSFIWRCAKHSAQEYRVNNGSLFENSKLSHVQHVQLLFLWAHRTPLLMGADLVQITERALQLWFARFRHVCSRYLQTNPHPIGGRGMVVQLDSFRYAGRNIGRRWIFGGYCPQMKRGFLEVLLDRSAGTLLAIIQRYVTSGSTIHTDMSPAYIELKNSGGLSSYEHLMVNDSSNFVDPINGILPECIVAGGTLRAEYVAKCRIVRRAKCTHSSPHRFYGSHGDLYTTSDPSEKLEDRQIRLVARGEEK</sequence>
<evidence type="ECO:0000256" key="1">
    <source>
        <dbReference type="ARBA" id="ARBA00022723"/>
    </source>
</evidence>
<name>A0A183UCV1_TOXCA</name>
<dbReference type="InterPro" id="IPR007588">
    <property type="entry name" value="Znf_FLYWCH"/>
</dbReference>
<dbReference type="GO" id="GO:0008270">
    <property type="term" value="F:zinc ion binding"/>
    <property type="evidence" value="ECO:0007669"/>
    <property type="project" value="UniProtKB-KW"/>
</dbReference>
<dbReference type="WBParaSite" id="TCNE_0000632101-mRNA-1">
    <property type="protein sequence ID" value="TCNE_0000632101-mRNA-1"/>
    <property type="gene ID" value="TCNE_0000632101"/>
</dbReference>
<reference evidence="7" key="1">
    <citation type="submission" date="2016-06" db="UniProtKB">
        <authorList>
            <consortium name="WormBaseParasite"/>
        </authorList>
    </citation>
    <scope>IDENTIFICATION</scope>
</reference>
<accession>A0A183UCV1</accession>
<dbReference type="Proteomes" id="UP000050794">
    <property type="component" value="Unassembled WGS sequence"/>
</dbReference>
<dbReference type="InterPro" id="IPR053164">
    <property type="entry name" value="IS1016-like_transposase"/>
</dbReference>
<protein>
    <submittedName>
        <fullName evidence="7">FLYWCH-type domain-containing protein</fullName>
    </submittedName>
</protein>
<dbReference type="PANTHER" id="PTHR47163">
    <property type="entry name" value="DDE_TNP_IS1595 DOMAIN-CONTAINING PROTEIN"/>
    <property type="match status" value="1"/>
</dbReference>
<keyword evidence="2" id="KW-0863">Zinc-finger</keyword>
<evidence type="ECO:0000256" key="2">
    <source>
        <dbReference type="ARBA" id="ARBA00022771"/>
    </source>
</evidence>
<reference evidence="5 6" key="2">
    <citation type="submission" date="2018-11" db="EMBL/GenBank/DDBJ databases">
        <authorList>
            <consortium name="Pathogen Informatics"/>
        </authorList>
    </citation>
    <scope>NUCLEOTIDE SEQUENCE [LARGE SCALE GENOMIC DNA]</scope>
</reference>